<gene>
    <name evidence="2" type="primary">tssA</name>
    <name evidence="2" type="ORF">D3871_20985</name>
</gene>
<dbReference type="Pfam" id="PF06812">
    <property type="entry name" value="ImpA_N"/>
    <property type="match status" value="1"/>
</dbReference>
<proteinExistence type="predicted"/>
<dbReference type="NCBIfam" id="TIGR03363">
    <property type="entry name" value="VI_chp_8"/>
    <property type="match status" value="1"/>
</dbReference>
<sequence length="398" mass="44156">MGPCCRNWPRLYCHELQKVKAPGRFASACRNRANSVTRQDNAMREIEARKDAIYHPISNEHPCGEDLSFSPEFDRIQEARREDDQTADYGEWTAALKQADWNVVEKSCAELLATRSKDLRLAAWLTEALVKLDGLAGLVHGIEVFSGLVRTFGNRLYPHTEDGDDEQRLGTLAWFVQRLSQVVRFVPLSKSSSGNFTLPDFEAARSLQAQLQKDPERDAAIGAKLTIDKIAALIAETDKNFYLQSLIHAERAEALLAKLAEELESEFGGGCPSFAPLSSTVNAVHHQLLVIAEDRGLRACADPVEASKSAPAVDYSVIAEIAIEGEMKTRAQALGTLKQVAAFFRRTEPHSPVAYLADKAVQWGEMPLHVWLQSVVKDQGTLGQLEEMLGWSADDKRQ</sequence>
<dbReference type="AlphaFoldDB" id="A0A3A3FMA3"/>
<accession>A0A3A3FMA3</accession>
<evidence type="ECO:0000259" key="1">
    <source>
        <dbReference type="Pfam" id="PF06812"/>
    </source>
</evidence>
<keyword evidence="3" id="KW-1185">Reference proteome</keyword>
<protein>
    <submittedName>
        <fullName evidence="2">Type VI secretion system protein TssA</fullName>
    </submittedName>
</protein>
<dbReference type="Proteomes" id="UP000265955">
    <property type="component" value="Unassembled WGS sequence"/>
</dbReference>
<evidence type="ECO:0000313" key="3">
    <source>
        <dbReference type="Proteomes" id="UP000265955"/>
    </source>
</evidence>
<dbReference type="InterPro" id="IPR017740">
    <property type="entry name" value="TssA-like"/>
</dbReference>
<evidence type="ECO:0000313" key="2">
    <source>
        <dbReference type="EMBL" id="RJF96334.1"/>
    </source>
</evidence>
<name>A0A3A3FMA3_9BURK</name>
<comment type="caution">
    <text evidence="2">The sequence shown here is derived from an EMBL/GenBank/DDBJ whole genome shotgun (WGS) entry which is preliminary data.</text>
</comment>
<dbReference type="PANTHER" id="PTHR37951:SF1">
    <property type="entry name" value="TYPE VI SECRETION SYSTEM COMPONENT TSSA1"/>
    <property type="match status" value="1"/>
</dbReference>
<reference evidence="3" key="1">
    <citation type="submission" date="2018-09" db="EMBL/GenBank/DDBJ databases">
        <authorList>
            <person name="Zhu H."/>
        </authorList>
    </citation>
    <scope>NUCLEOTIDE SEQUENCE [LARGE SCALE GENOMIC DNA]</scope>
    <source>
        <strain evidence="3">K1R23-30</strain>
    </source>
</reference>
<feature type="domain" description="ImpA N-terminal" evidence="1">
    <location>
        <begin position="55"/>
        <end position="176"/>
    </location>
</feature>
<dbReference type="InterPro" id="IPR010657">
    <property type="entry name" value="ImpA_N"/>
</dbReference>
<dbReference type="EMBL" id="QYUO01000002">
    <property type="protein sequence ID" value="RJF96334.1"/>
    <property type="molecule type" value="Genomic_DNA"/>
</dbReference>
<dbReference type="PANTHER" id="PTHR37951">
    <property type="entry name" value="CYTOPLASMIC PROTEIN-RELATED"/>
    <property type="match status" value="1"/>
</dbReference>
<organism evidence="2 3">
    <name type="scientific">Noviherbaspirillum saxi</name>
    <dbReference type="NCBI Taxonomy" id="2320863"/>
    <lineage>
        <taxon>Bacteria</taxon>
        <taxon>Pseudomonadati</taxon>
        <taxon>Pseudomonadota</taxon>
        <taxon>Betaproteobacteria</taxon>
        <taxon>Burkholderiales</taxon>
        <taxon>Oxalobacteraceae</taxon>
        <taxon>Noviherbaspirillum</taxon>
    </lineage>
</organism>